<keyword evidence="2" id="KW-1185">Reference proteome</keyword>
<protein>
    <submittedName>
        <fullName evidence="1">Uncharacterized protein</fullName>
    </submittedName>
</protein>
<accession>A0ACB9HLL0</accession>
<sequence length="94" mass="11166">MQIKQIYHLHCLHKLQRHLQLQYSISNLKRVIHTHAGKRDALIHTSSRDKELHLLRLFPIWSSLIPQHKNLKTIRPGCLHFQWTRATLALSTSY</sequence>
<dbReference type="Proteomes" id="UP001056120">
    <property type="component" value="Linkage Group LG12"/>
</dbReference>
<comment type="caution">
    <text evidence="1">The sequence shown here is derived from an EMBL/GenBank/DDBJ whole genome shotgun (WGS) entry which is preliminary data.</text>
</comment>
<proteinExistence type="predicted"/>
<gene>
    <name evidence="1" type="ORF">L1987_38970</name>
</gene>
<reference evidence="1 2" key="2">
    <citation type="journal article" date="2022" name="Mol. Ecol. Resour.">
        <title>The genomes of chicory, endive, great burdock and yacon provide insights into Asteraceae paleo-polyploidization history and plant inulin production.</title>
        <authorList>
            <person name="Fan W."/>
            <person name="Wang S."/>
            <person name="Wang H."/>
            <person name="Wang A."/>
            <person name="Jiang F."/>
            <person name="Liu H."/>
            <person name="Zhao H."/>
            <person name="Xu D."/>
            <person name="Zhang Y."/>
        </authorList>
    </citation>
    <scope>NUCLEOTIDE SEQUENCE [LARGE SCALE GENOMIC DNA]</scope>
    <source>
        <strain evidence="2">cv. Yunnan</strain>
        <tissue evidence="1">Leaves</tissue>
    </source>
</reference>
<name>A0ACB9HLL0_9ASTR</name>
<organism evidence="1 2">
    <name type="scientific">Smallanthus sonchifolius</name>
    <dbReference type="NCBI Taxonomy" id="185202"/>
    <lineage>
        <taxon>Eukaryota</taxon>
        <taxon>Viridiplantae</taxon>
        <taxon>Streptophyta</taxon>
        <taxon>Embryophyta</taxon>
        <taxon>Tracheophyta</taxon>
        <taxon>Spermatophyta</taxon>
        <taxon>Magnoliopsida</taxon>
        <taxon>eudicotyledons</taxon>
        <taxon>Gunneridae</taxon>
        <taxon>Pentapetalae</taxon>
        <taxon>asterids</taxon>
        <taxon>campanulids</taxon>
        <taxon>Asterales</taxon>
        <taxon>Asteraceae</taxon>
        <taxon>Asteroideae</taxon>
        <taxon>Heliantheae alliance</taxon>
        <taxon>Millerieae</taxon>
        <taxon>Smallanthus</taxon>
    </lineage>
</organism>
<evidence type="ECO:0000313" key="1">
    <source>
        <dbReference type="EMBL" id="KAI3796303.1"/>
    </source>
</evidence>
<reference evidence="2" key="1">
    <citation type="journal article" date="2022" name="Mol. Ecol. Resour.">
        <title>The genomes of chicory, endive, great burdock and yacon provide insights into Asteraceae palaeo-polyploidization history and plant inulin production.</title>
        <authorList>
            <person name="Fan W."/>
            <person name="Wang S."/>
            <person name="Wang H."/>
            <person name="Wang A."/>
            <person name="Jiang F."/>
            <person name="Liu H."/>
            <person name="Zhao H."/>
            <person name="Xu D."/>
            <person name="Zhang Y."/>
        </authorList>
    </citation>
    <scope>NUCLEOTIDE SEQUENCE [LARGE SCALE GENOMIC DNA]</scope>
    <source>
        <strain evidence="2">cv. Yunnan</strain>
    </source>
</reference>
<evidence type="ECO:0000313" key="2">
    <source>
        <dbReference type="Proteomes" id="UP001056120"/>
    </source>
</evidence>
<dbReference type="EMBL" id="CM042029">
    <property type="protein sequence ID" value="KAI3796303.1"/>
    <property type="molecule type" value="Genomic_DNA"/>
</dbReference>